<dbReference type="InterPro" id="IPR040445">
    <property type="entry name" value="Kir_TM"/>
</dbReference>
<dbReference type="PRINTS" id="PR01320">
    <property type="entry name" value="KIRCHANNEL"/>
</dbReference>
<keyword evidence="6 11" id="KW-0630">Potassium</keyword>
<dbReference type="Gene3D" id="1.10.287.70">
    <property type="match status" value="1"/>
</dbReference>
<dbReference type="Gene3D" id="2.60.40.1400">
    <property type="entry name" value="G protein-activated inward rectifier potassium channel 1"/>
    <property type="match status" value="1"/>
</dbReference>
<dbReference type="EnsemblMetazoa" id="PPA06917.1">
    <property type="protein sequence ID" value="PPA06917.1"/>
    <property type="gene ID" value="WBGene00096471"/>
</dbReference>
<keyword evidence="10 11" id="KW-0407">Ion channel</keyword>
<dbReference type="InterPro" id="IPR014756">
    <property type="entry name" value="Ig_E-set"/>
</dbReference>
<evidence type="ECO:0000313" key="13">
    <source>
        <dbReference type="Proteomes" id="UP000005239"/>
    </source>
</evidence>
<accession>A0A8R1YEJ7</accession>
<dbReference type="GO" id="GO:0005242">
    <property type="term" value="F:inward rectifier potassium channel activity"/>
    <property type="evidence" value="ECO:0000318"/>
    <property type="project" value="GO_Central"/>
</dbReference>
<keyword evidence="5 11" id="KW-0851">Voltage-gated channel</keyword>
<dbReference type="Proteomes" id="UP000005239">
    <property type="component" value="Unassembled WGS sequence"/>
</dbReference>
<dbReference type="PANTHER" id="PTHR11767">
    <property type="entry name" value="INWARD RECTIFIER POTASSIUM CHANNEL"/>
    <property type="match status" value="1"/>
</dbReference>
<comment type="subcellular location">
    <subcellularLocation>
        <location evidence="1 11">Membrane</location>
        <topology evidence="1 11">Multi-pass membrane protein</topology>
    </subcellularLocation>
</comment>
<dbReference type="Pfam" id="PF01007">
    <property type="entry name" value="IRK"/>
    <property type="match status" value="1"/>
</dbReference>
<evidence type="ECO:0000256" key="3">
    <source>
        <dbReference type="ARBA" id="ARBA00022538"/>
    </source>
</evidence>
<proteinExistence type="inferred from homology"/>
<keyword evidence="4 11" id="KW-0812">Transmembrane</keyword>
<dbReference type="GO" id="GO:0034765">
    <property type="term" value="P:regulation of monoatomic ion transmembrane transport"/>
    <property type="evidence" value="ECO:0000318"/>
    <property type="project" value="GO_Central"/>
</dbReference>
<evidence type="ECO:0000313" key="12">
    <source>
        <dbReference type="EnsemblMetazoa" id="PPA06917.1"/>
    </source>
</evidence>
<dbReference type="InterPro" id="IPR016449">
    <property type="entry name" value="K_chnl_inward-rec_Kir"/>
</dbReference>
<evidence type="ECO:0000256" key="8">
    <source>
        <dbReference type="ARBA" id="ARBA00023065"/>
    </source>
</evidence>
<protein>
    <submittedName>
        <fullName evidence="12">Irk-3</fullName>
    </submittedName>
</protein>
<comment type="similarity">
    <text evidence="11">Belongs to the inward rectifier-type potassium channel (TC 1.A.2.1) family.</text>
</comment>
<reference evidence="12" key="2">
    <citation type="submission" date="2022-06" db="UniProtKB">
        <authorList>
            <consortium name="EnsemblMetazoa"/>
        </authorList>
    </citation>
    <scope>IDENTIFICATION</scope>
    <source>
        <strain evidence="12">PS312</strain>
    </source>
</reference>
<accession>A0A2A6B4B2</accession>
<evidence type="ECO:0000256" key="9">
    <source>
        <dbReference type="ARBA" id="ARBA00023136"/>
    </source>
</evidence>
<keyword evidence="13" id="KW-1185">Reference proteome</keyword>
<evidence type="ECO:0000256" key="10">
    <source>
        <dbReference type="ARBA" id="ARBA00023303"/>
    </source>
</evidence>
<name>A0A2A6B4B2_PRIPA</name>
<keyword evidence="7" id="KW-1133">Transmembrane helix</keyword>
<dbReference type="PANTHER" id="PTHR11767:SF61">
    <property type="entry name" value="IRK_C DOMAIN-CONTAINING PROTEIN"/>
    <property type="match status" value="1"/>
</dbReference>
<evidence type="ECO:0000256" key="6">
    <source>
        <dbReference type="ARBA" id="ARBA00022958"/>
    </source>
</evidence>
<dbReference type="PROSITE" id="PS50922">
    <property type="entry name" value="TLC"/>
    <property type="match status" value="1"/>
</dbReference>
<keyword evidence="3 11" id="KW-0633">Potassium transport</keyword>
<dbReference type="SMART" id="SM00724">
    <property type="entry name" value="TLC"/>
    <property type="match status" value="1"/>
</dbReference>
<dbReference type="Pfam" id="PF17655">
    <property type="entry name" value="IRK_C"/>
    <property type="match status" value="1"/>
</dbReference>
<evidence type="ECO:0000256" key="7">
    <source>
        <dbReference type="ARBA" id="ARBA00022989"/>
    </source>
</evidence>
<evidence type="ECO:0000256" key="2">
    <source>
        <dbReference type="ARBA" id="ARBA00022448"/>
    </source>
</evidence>
<dbReference type="GO" id="GO:0034702">
    <property type="term" value="C:monoatomic ion channel complex"/>
    <property type="evidence" value="ECO:0007669"/>
    <property type="project" value="UniProtKB-KW"/>
</dbReference>
<dbReference type="InterPro" id="IPR013518">
    <property type="entry name" value="K_chnl_inward-rec_Kir_cyto"/>
</dbReference>
<dbReference type="InterPro" id="IPR041647">
    <property type="entry name" value="IRK_C"/>
</dbReference>
<evidence type="ECO:0000256" key="4">
    <source>
        <dbReference type="ARBA" id="ARBA00022692"/>
    </source>
</evidence>
<dbReference type="SUPFAM" id="SSF81324">
    <property type="entry name" value="Voltage-gated potassium channels"/>
    <property type="match status" value="1"/>
</dbReference>
<gene>
    <name evidence="12" type="primary">WBGene00096471</name>
</gene>
<dbReference type="Pfam" id="PF03798">
    <property type="entry name" value="TRAM_LAG1_CLN8"/>
    <property type="match status" value="1"/>
</dbReference>
<dbReference type="InterPro" id="IPR006634">
    <property type="entry name" value="TLC-dom"/>
</dbReference>
<reference evidence="13" key="1">
    <citation type="journal article" date="2008" name="Nat. Genet.">
        <title>The Pristionchus pacificus genome provides a unique perspective on nematode lifestyle and parasitism.</title>
        <authorList>
            <person name="Dieterich C."/>
            <person name="Clifton S.W."/>
            <person name="Schuster L.N."/>
            <person name="Chinwalla A."/>
            <person name="Delehaunty K."/>
            <person name="Dinkelacker I."/>
            <person name="Fulton L."/>
            <person name="Fulton R."/>
            <person name="Godfrey J."/>
            <person name="Minx P."/>
            <person name="Mitreva M."/>
            <person name="Roeseler W."/>
            <person name="Tian H."/>
            <person name="Witte H."/>
            <person name="Yang S.P."/>
            <person name="Wilson R.K."/>
            <person name="Sommer R.J."/>
        </authorList>
    </citation>
    <scope>NUCLEOTIDE SEQUENCE [LARGE SCALE GENOMIC DNA]</scope>
    <source>
        <strain evidence="13">PS312</strain>
    </source>
</reference>
<evidence type="ECO:0000256" key="11">
    <source>
        <dbReference type="RuleBase" id="RU003822"/>
    </source>
</evidence>
<sequence>MGKVEEEELIRLSNVDKEKGQLNGWNRVAPCPRHRPRLLAKHGRTLLGIEGLPHKWRNDVRNWFHLLIECSWSFVLFLFSIGYLGTWIFYAILYFIIAETKGASTNESRCITEVYDFASAFLFSMESQHTIGYGTRHMTTECPIAYFVLMTQCIIGVFVQTMLGGVIIAKVLRPKKRKQEMRFSDVAVIGPVDEHDRRPALFIRIADIQEKLFLAESHVRLYIAQNKFAPNGDKILVGLRDMNVGYDSGWDRVLLLWPVMVRHVIDEHSPLYGLNEEEMREKDFELIMTVEGIVEATGMTFQARTSFLPEEIVWNQKHGGAVSAFQTAAAMLSLWDEQLWLPGNTTWEDLASPAYPQRNDFMFTLAIGFLMLVGRILIESFVFLPIGWLGGWVEGPLSSRILSHICGGFAGKSQFKKVAECAYRFTYYLCAFTAGYFVLRTEPQLASVVDCWRNWPMHEVSAKVWWYYQIETGFYWGLLFSQLFFDIKRKDFLQMTLHHAITILLLWISWSMNMVRVGTLILFSHDAADILLELGKLFRYAGWDTALAIDFVVFFFLWTGTRLIYYPFYVVRSVIFEAPSYLMDNFSWWNLTQRPIVARALLVMLCLLVVLHVVWTILILKIAQSFSMNGGAGVDDVREDSDSEDDDKKKKKE</sequence>
<organism evidence="12 13">
    <name type="scientific">Pristionchus pacificus</name>
    <name type="common">Parasitic nematode worm</name>
    <dbReference type="NCBI Taxonomy" id="54126"/>
    <lineage>
        <taxon>Eukaryota</taxon>
        <taxon>Metazoa</taxon>
        <taxon>Ecdysozoa</taxon>
        <taxon>Nematoda</taxon>
        <taxon>Chromadorea</taxon>
        <taxon>Rhabditida</taxon>
        <taxon>Rhabditina</taxon>
        <taxon>Diplogasteromorpha</taxon>
        <taxon>Diplogasteroidea</taxon>
        <taxon>Neodiplogasteridae</taxon>
        <taxon>Pristionchus</taxon>
    </lineage>
</organism>
<keyword evidence="8 11" id="KW-0406">Ion transport</keyword>
<dbReference type="SUPFAM" id="SSF81296">
    <property type="entry name" value="E set domains"/>
    <property type="match status" value="1"/>
</dbReference>
<evidence type="ECO:0000256" key="5">
    <source>
        <dbReference type="ARBA" id="ARBA00022882"/>
    </source>
</evidence>
<keyword evidence="9" id="KW-0472">Membrane</keyword>
<dbReference type="GO" id="GO:1990573">
    <property type="term" value="P:potassium ion import across plasma membrane"/>
    <property type="evidence" value="ECO:0000318"/>
    <property type="project" value="GO_Central"/>
</dbReference>
<keyword evidence="2 11" id="KW-0813">Transport</keyword>
<dbReference type="GO" id="GO:0005886">
    <property type="term" value="C:plasma membrane"/>
    <property type="evidence" value="ECO:0000318"/>
    <property type="project" value="GO_Central"/>
</dbReference>
<dbReference type="AlphaFoldDB" id="A0A2A6B4B2"/>
<evidence type="ECO:0000256" key="1">
    <source>
        <dbReference type="ARBA" id="ARBA00004141"/>
    </source>
</evidence>